<dbReference type="EMBL" id="QMFB01000015">
    <property type="protein sequence ID" value="RAV18864.1"/>
    <property type="molecule type" value="Genomic_DNA"/>
</dbReference>
<dbReference type="RefSeq" id="WP_113033507.1">
    <property type="nucleotide sequence ID" value="NZ_QMFB01000015.1"/>
</dbReference>
<dbReference type="SUPFAM" id="SSF48024">
    <property type="entry name" value="N-terminal domain of DnaB helicase"/>
    <property type="match status" value="1"/>
</dbReference>
<dbReference type="GO" id="GO:0016787">
    <property type="term" value="F:hydrolase activity"/>
    <property type="evidence" value="ECO:0007669"/>
    <property type="project" value="UniProtKB-KW"/>
</dbReference>
<dbReference type="Gene3D" id="3.40.50.300">
    <property type="entry name" value="P-loop containing nucleotide triphosphate hydrolases"/>
    <property type="match status" value="1"/>
</dbReference>
<keyword evidence="3" id="KW-0547">Nucleotide-binding</keyword>
<name>A0A329MG69_9BACL</name>
<accession>A0A329MG69</accession>
<evidence type="ECO:0000256" key="2">
    <source>
        <dbReference type="ARBA" id="ARBA00022705"/>
    </source>
</evidence>
<dbReference type="AlphaFoldDB" id="A0A329MG69"/>
<dbReference type="PANTHER" id="PTHR30153:SF2">
    <property type="entry name" value="REPLICATIVE DNA HELICASE"/>
    <property type="match status" value="1"/>
</dbReference>
<evidence type="ECO:0000256" key="6">
    <source>
        <dbReference type="ARBA" id="ARBA00022840"/>
    </source>
</evidence>
<dbReference type="SUPFAM" id="SSF52540">
    <property type="entry name" value="P-loop containing nucleoside triphosphate hydrolases"/>
    <property type="match status" value="1"/>
</dbReference>
<evidence type="ECO:0000256" key="8">
    <source>
        <dbReference type="ARBA" id="ARBA00023235"/>
    </source>
</evidence>
<evidence type="ECO:0000256" key="3">
    <source>
        <dbReference type="ARBA" id="ARBA00022741"/>
    </source>
</evidence>
<dbReference type="GO" id="GO:0043139">
    <property type="term" value="F:5'-3' DNA helicase activity"/>
    <property type="evidence" value="ECO:0007669"/>
    <property type="project" value="UniProtKB-EC"/>
</dbReference>
<dbReference type="GO" id="GO:0005524">
    <property type="term" value="F:ATP binding"/>
    <property type="evidence" value="ECO:0007669"/>
    <property type="project" value="UniProtKB-KW"/>
</dbReference>
<dbReference type="InterPro" id="IPR007693">
    <property type="entry name" value="DNA_helicase_DnaB-like_N"/>
</dbReference>
<dbReference type="InterPro" id="IPR036185">
    <property type="entry name" value="DNA_heli_DnaB-like_N_sf"/>
</dbReference>
<dbReference type="Gene3D" id="1.10.860.10">
    <property type="entry name" value="DNAb Helicase, Chain A"/>
    <property type="match status" value="1"/>
</dbReference>
<proteinExistence type="inferred from homology"/>
<keyword evidence="13" id="KW-1185">Reference proteome</keyword>
<evidence type="ECO:0000256" key="7">
    <source>
        <dbReference type="ARBA" id="ARBA00023125"/>
    </source>
</evidence>
<evidence type="ECO:0000256" key="10">
    <source>
        <dbReference type="ARBA" id="ARBA00048954"/>
    </source>
</evidence>
<comment type="similarity">
    <text evidence="1">Belongs to the helicase family. DnaB subfamily.</text>
</comment>
<dbReference type="GO" id="GO:0005829">
    <property type="term" value="C:cytosol"/>
    <property type="evidence" value="ECO:0007669"/>
    <property type="project" value="TreeGrafter"/>
</dbReference>
<keyword evidence="6" id="KW-0067">ATP-binding</keyword>
<keyword evidence="8" id="KW-0413">Isomerase</keyword>
<evidence type="ECO:0000313" key="12">
    <source>
        <dbReference type="EMBL" id="RAV18864.1"/>
    </source>
</evidence>
<evidence type="ECO:0000313" key="13">
    <source>
        <dbReference type="Proteomes" id="UP000250369"/>
    </source>
</evidence>
<dbReference type="InterPro" id="IPR016136">
    <property type="entry name" value="DNA_helicase_N/primase_C"/>
</dbReference>
<evidence type="ECO:0000256" key="9">
    <source>
        <dbReference type="ARBA" id="ARBA00044969"/>
    </source>
</evidence>
<dbReference type="Pfam" id="PF03796">
    <property type="entry name" value="DnaB_C"/>
    <property type="match status" value="1"/>
</dbReference>
<dbReference type="GO" id="GO:0006260">
    <property type="term" value="P:DNA replication"/>
    <property type="evidence" value="ECO:0007669"/>
    <property type="project" value="UniProtKB-KW"/>
</dbReference>
<sequence>MTQQNSFTTLDSSILAEQSVLGAILREPERIDDIRFLEHRDFAQGRHELLWKVFLYLDEQDKPIDILTVSEMFSRRGRLEEIGGVSYLSQLASSCPSTSPASVTHYAKIVRKNGNRKRLYGLADEVKEAADGDHATDEEMFAAVEELVADIWPQESGEMKSMAEIREKYKKHLKSKAEKLLTGFLQFDEWAQLWRGWLYILAGRPSVGKTAKMLQLAEGIATNNPDGGCVLIFSQEMGDVNLEDRMIAKKSGVNYIRLTQKKESLTDTEHEKIDKALDELDRLPIYIQDKAAVTIDEIRATVRRFKKKHGKVAAVFVDYLQIMNIPQRKGENRAQAIGRVTSTAKQLARQYKFCFVMLSQMTRESDNGEEPKLSDLKESGSIEQDADVVEFLWHKKGDMVDNCKVVRSYFAKGRDVGENRFRYKFEWWLQRYIELPKASGGEASVKKDSK</sequence>
<keyword evidence="2" id="KW-0235">DNA replication</keyword>
<reference evidence="12 13" key="1">
    <citation type="journal article" date="2009" name="Int. J. Syst. Evol. Microbiol.">
        <title>Paenibacillus contaminans sp. nov., isolated from a contaminated laboratory plate.</title>
        <authorList>
            <person name="Chou J.H."/>
            <person name="Lee J.H."/>
            <person name="Lin M.C."/>
            <person name="Chang P.S."/>
            <person name="Arun A.B."/>
            <person name="Young C.C."/>
            <person name="Chen W.M."/>
        </authorList>
    </citation>
    <scope>NUCLEOTIDE SEQUENCE [LARGE SCALE GENOMIC DNA]</scope>
    <source>
        <strain evidence="12 13">CKOBP-6</strain>
    </source>
</reference>
<dbReference type="InterPro" id="IPR027417">
    <property type="entry name" value="P-loop_NTPase"/>
</dbReference>
<keyword evidence="4" id="KW-0378">Hydrolase</keyword>
<keyword evidence="5 12" id="KW-0347">Helicase</keyword>
<dbReference type="InterPro" id="IPR007694">
    <property type="entry name" value="DNA_helicase_DnaB-like_C"/>
</dbReference>
<dbReference type="GO" id="GO:0003677">
    <property type="term" value="F:DNA binding"/>
    <property type="evidence" value="ECO:0007669"/>
    <property type="project" value="UniProtKB-KW"/>
</dbReference>
<comment type="caution">
    <text evidence="12">The sequence shown here is derived from an EMBL/GenBank/DDBJ whole genome shotgun (WGS) entry which is preliminary data.</text>
</comment>
<dbReference type="PROSITE" id="PS51199">
    <property type="entry name" value="SF4_HELICASE"/>
    <property type="match status" value="1"/>
</dbReference>
<evidence type="ECO:0000259" key="11">
    <source>
        <dbReference type="PROSITE" id="PS51199"/>
    </source>
</evidence>
<dbReference type="OrthoDB" id="2705834at2"/>
<evidence type="ECO:0000256" key="4">
    <source>
        <dbReference type="ARBA" id="ARBA00022801"/>
    </source>
</evidence>
<evidence type="ECO:0000256" key="5">
    <source>
        <dbReference type="ARBA" id="ARBA00022806"/>
    </source>
</evidence>
<dbReference type="Proteomes" id="UP000250369">
    <property type="component" value="Unassembled WGS sequence"/>
</dbReference>
<evidence type="ECO:0000256" key="1">
    <source>
        <dbReference type="ARBA" id="ARBA00008428"/>
    </source>
</evidence>
<dbReference type="Pfam" id="PF00772">
    <property type="entry name" value="DnaB"/>
    <property type="match status" value="1"/>
</dbReference>
<comment type="catalytic activity">
    <reaction evidence="10">
        <text>ATP + H2O = ADP + phosphate + H(+)</text>
        <dbReference type="Rhea" id="RHEA:13065"/>
        <dbReference type="ChEBI" id="CHEBI:15377"/>
        <dbReference type="ChEBI" id="CHEBI:15378"/>
        <dbReference type="ChEBI" id="CHEBI:30616"/>
        <dbReference type="ChEBI" id="CHEBI:43474"/>
        <dbReference type="ChEBI" id="CHEBI:456216"/>
        <dbReference type="EC" id="5.6.2.3"/>
    </reaction>
</comment>
<gene>
    <name evidence="12" type="ORF">DQG23_24355</name>
</gene>
<organism evidence="12 13">
    <name type="scientific">Paenibacillus contaminans</name>
    <dbReference type="NCBI Taxonomy" id="450362"/>
    <lineage>
        <taxon>Bacteria</taxon>
        <taxon>Bacillati</taxon>
        <taxon>Bacillota</taxon>
        <taxon>Bacilli</taxon>
        <taxon>Bacillales</taxon>
        <taxon>Paenibacillaceae</taxon>
        <taxon>Paenibacillus</taxon>
    </lineage>
</organism>
<dbReference type="PANTHER" id="PTHR30153">
    <property type="entry name" value="REPLICATIVE DNA HELICASE DNAB"/>
    <property type="match status" value="1"/>
</dbReference>
<keyword evidence="7" id="KW-0238">DNA-binding</keyword>
<dbReference type="EC" id="5.6.2.3" evidence="9"/>
<feature type="domain" description="SF4 helicase" evidence="11">
    <location>
        <begin position="173"/>
        <end position="439"/>
    </location>
</feature>
<protein>
    <recommendedName>
        <fullName evidence="9">DNA 5'-3' helicase</fullName>
        <ecNumber evidence="9">5.6.2.3</ecNumber>
    </recommendedName>
</protein>